<evidence type="ECO:0008006" key="3">
    <source>
        <dbReference type="Google" id="ProtNLM"/>
    </source>
</evidence>
<dbReference type="EMBL" id="CAVLGL010000001">
    <property type="protein sequence ID" value="CAK1578665.1"/>
    <property type="molecule type" value="Genomic_DNA"/>
</dbReference>
<evidence type="ECO:0000313" key="2">
    <source>
        <dbReference type="Proteomes" id="UP001314205"/>
    </source>
</evidence>
<organism evidence="1 2">
    <name type="scientific">Parnassius mnemosyne</name>
    <name type="common">clouded apollo</name>
    <dbReference type="NCBI Taxonomy" id="213953"/>
    <lineage>
        <taxon>Eukaryota</taxon>
        <taxon>Metazoa</taxon>
        <taxon>Ecdysozoa</taxon>
        <taxon>Arthropoda</taxon>
        <taxon>Hexapoda</taxon>
        <taxon>Insecta</taxon>
        <taxon>Pterygota</taxon>
        <taxon>Neoptera</taxon>
        <taxon>Endopterygota</taxon>
        <taxon>Lepidoptera</taxon>
        <taxon>Glossata</taxon>
        <taxon>Ditrysia</taxon>
        <taxon>Papilionoidea</taxon>
        <taxon>Papilionidae</taxon>
        <taxon>Parnassiinae</taxon>
        <taxon>Parnassini</taxon>
        <taxon>Parnassius</taxon>
        <taxon>Driopa</taxon>
    </lineage>
</organism>
<protein>
    <recommendedName>
        <fullName evidence="3">MHC class I antigen</fullName>
    </recommendedName>
</protein>
<dbReference type="Gene3D" id="3.30.420.10">
    <property type="entry name" value="Ribonuclease H-like superfamily/Ribonuclease H"/>
    <property type="match status" value="1"/>
</dbReference>
<dbReference type="Proteomes" id="UP001314205">
    <property type="component" value="Unassembled WGS sequence"/>
</dbReference>
<comment type="caution">
    <text evidence="1">The sequence shown here is derived from an EMBL/GenBank/DDBJ whole genome shotgun (WGS) entry which is preliminary data.</text>
</comment>
<name>A0AAV1K8P4_9NEOP</name>
<reference evidence="1 2" key="1">
    <citation type="submission" date="2023-11" db="EMBL/GenBank/DDBJ databases">
        <authorList>
            <person name="Hedman E."/>
            <person name="Englund M."/>
            <person name="Stromberg M."/>
            <person name="Nyberg Akerstrom W."/>
            <person name="Nylinder S."/>
            <person name="Jareborg N."/>
            <person name="Kallberg Y."/>
            <person name="Kronander E."/>
        </authorList>
    </citation>
    <scope>NUCLEOTIDE SEQUENCE [LARGE SCALE GENOMIC DNA]</scope>
</reference>
<proteinExistence type="predicted"/>
<evidence type="ECO:0000313" key="1">
    <source>
        <dbReference type="EMBL" id="CAK1578665.1"/>
    </source>
</evidence>
<dbReference type="AlphaFoldDB" id="A0AAV1K8P4"/>
<dbReference type="InterPro" id="IPR001888">
    <property type="entry name" value="Transposase_1"/>
</dbReference>
<sequence>MATVFWDSEGILLIDYVPRGSTMNGQYYANLLTQVRESYCTETTWATDALSARSHRTCCEASPERHGVFRD</sequence>
<dbReference type="InterPro" id="IPR036397">
    <property type="entry name" value="RNaseH_sf"/>
</dbReference>
<gene>
    <name evidence="1" type="ORF">PARMNEM_LOCUS716</name>
</gene>
<accession>A0AAV1K8P4</accession>
<dbReference type="GO" id="GO:0003676">
    <property type="term" value="F:nucleic acid binding"/>
    <property type="evidence" value="ECO:0007669"/>
    <property type="project" value="InterPro"/>
</dbReference>
<keyword evidence="2" id="KW-1185">Reference proteome</keyword>
<dbReference type="Pfam" id="PF01359">
    <property type="entry name" value="Transposase_1"/>
    <property type="match status" value="1"/>
</dbReference>